<gene>
    <name evidence="2" type="ORF">F1189_23275</name>
</gene>
<dbReference type="SUPFAM" id="SSF47413">
    <property type="entry name" value="lambda repressor-like DNA-binding domains"/>
    <property type="match status" value="1"/>
</dbReference>
<organism evidence="2 3">
    <name type="scientific">Rhodovastum atsumiense</name>
    <dbReference type="NCBI Taxonomy" id="504468"/>
    <lineage>
        <taxon>Bacteria</taxon>
        <taxon>Pseudomonadati</taxon>
        <taxon>Pseudomonadota</taxon>
        <taxon>Alphaproteobacteria</taxon>
        <taxon>Acetobacterales</taxon>
        <taxon>Acetobacteraceae</taxon>
        <taxon>Rhodovastum</taxon>
    </lineage>
</organism>
<dbReference type="PANTHER" id="PTHR36924:SF1">
    <property type="entry name" value="ANTITOXIN HIGA-1"/>
    <property type="match status" value="1"/>
</dbReference>
<keyword evidence="1" id="KW-0238">DNA-binding</keyword>
<dbReference type="EMBL" id="VWPK01000046">
    <property type="protein sequence ID" value="KAA5609684.1"/>
    <property type="molecule type" value="Genomic_DNA"/>
</dbReference>
<dbReference type="PANTHER" id="PTHR36924">
    <property type="entry name" value="ANTITOXIN HIGA-1"/>
    <property type="match status" value="1"/>
</dbReference>
<dbReference type="AlphaFoldDB" id="A0A5M6IN55"/>
<evidence type="ECO:0000313" key="3">
    <source>
        <dbReference type="Proteomes" id="UP000325255"/>
    </source>
</evidence>
<dbReference type="GO" id="GO:0003677">
    <property type="term" value="F:DNA binding"/>
    <property type="evidence" value="ECO:0007669"/>
    <property type="project" value="UniProtKB-KW"/>
</dbReference>
<dbReference type="InterPro" id="IPR013430">
    <property type="entry name" value="Toxin_antidote_HigA"/>
</dbReference>
<dbReference type="OrthoDB" id="3174593at2"/>
<dbReference type="InterPro" id="IPR010982">
    <property type="entry name" value="Lambda_DNA-bd_dom_sf"/>
</dbReference>
<dbReference type="RefSeq" id="WP_150043328.1">
    <property type="nucleotide sequence ID" value="NZ_OW485608.1"/>
</dbReference>
<dbReference type="NCBIfam" id="TIGR02607">
    <property type="entry name" value="antidote_HigA"/>
    <property type="match status" value="1"/>
</dbReference>
<proteinExistence type="predicted"/>
<comment type="caution">
    <text evidence="2">The sequence shown here is derived from an EMBL/GenBank/DDBJ whole genome shotgun (WGS) entry which is preliminary data.</text>
</comment>
<protein>
    <submittedName>
        <fullName evidence="2">HigA family addiction module antidote protein</fullName>
    </submittedName>
</protein>
<accession>A0A5M6IN55</accession>
<name>A0A5M6IN55_9PROT</name>
<evidence type="ECO:0000256" key="1">
    <source>
        <dbReference type="ARBA" id="ARBA00023125"/>
    </source>
</evidence>
<evidence type="ECO:0000313" key="2">
    <source>
        <dbReference type="EMBL" id="KAA5609684.1"/>
    </source>
</evidence>
<sequence>MTKPRIRTHPGEVLLEEFMRPLALSANALARDLAVPPNRITAIINPVAPRSITPDTALRLSRYFGTTPEFWMNLQAAHDLSKAQAESAERIAAEVQPRAA</sequence>
<dbReference type="Proteomes" id="UP000325255">
    <property type="component" value="Unassembled WGS sequence"/>
</dbReference>
<keyword evidence="3" id="KW-1185">Reference proteome</keyword>
<reference evidence="2 3" key="1">
    <citation type="submission" date="2019-09" db="EMBL/GenBank/DDBJ databases">
        <title>Genome sequence of Rhodovastum atsumiense, a diverse member of the Acetobacteraceae family of non-sulfur purple photosynthetic bacteria.</title>
        <authorList>
            <person name="Meyer T."/>
            <person name="Kyndt J."/>
        </authorList>
    </citation>
    <scope>NUCLEOTIDE SEQUENCE [LARGE SCALE GENOMIC DNA]</scope>
    <source>
        <strain evidence="2 3">DSM 21279</strain>
    </source>
</reference>
<dbReference type="Gene3D" id="1.10.260.40">
    <property type="entry name" value="lambda repressor-like DNA-binding domains"/>
    <property type="match status" value="1"/>
</dbReference>